<dbReference type="EMBL" id="DVIU01000258">
    <property type="protein sequence ID" value="HIS37428.1"/>
    <property type="molecule type" value="Genomic_DNA"/>
</dbReference>
<proteinExistence type="predicted"/>
<dbReference type="AlphaFoldDB" id="A0A9D1JNX6"/>
<reference evidence="1" key="1">
    <citation type="submission" date="2020-10" db="EMBL/GenBank/DDBJ databases">
        <authorList>
            <person name="Gilroy R."/>
        </authorList>
    </citation>
    <scope>NUCLEOTIDE SEQUENCE</scope>
    <source>
        <strain evidence="1">6276</strain>
    </source>
</reference>
<reference evidence="1" key="2">
    <citation type="journal article" date="2021" name="PeerJ">
        <title>Extensive microbial diversity within the chicken gut microbiome revealed by metagenomics and culture.</title>
        <authorList>
            <person name="Gilroy R."/>
            <person name="Ravi A."/>
            <person name="Getino M."/>
            <person name="Pursley I."/>
            <person name="Horton D.L."/>
            <person name="Alikhan N.F."/>
            <person name="Baker D."/>
            <person name="Gharbi K."/>
            <person name="Hall N."/>
            <person name="Watson M."/>
            <person name="Adriaenssens E.M."/>
            <person name="Foster-Nyarko E."/>
            <person name="Jarju S."/>
            <person name="Secka A."/>
            <person name="Antonio M."/>
            <person name="Oren A."/>
            <person name="Chaudhuri R.R."/>
            <person name="La Ragione R."/>
            <person name="Hildebrand F."/>
            <person name="Pallen M.J."/>
        </authorList>
    </citation>
    <scope>NUCLEOTIDE SEQUENCE</scope>
    <source>
        <strain evidence="1">6276</strain>
    </source>
</reference>
<name>A0A9D1JNX6_9BACT</name>
<accession>A0A9D1JNX6</accession>
<organism evidence="1 2">
    <name type="scientific">Candidatus Scatousia excrementigallinarum</name>
    <dbReference type="NCBI Taxonomy" id="2840935"/>
    <lineage>
        <taxon>Bacteria</taxon>
        <taxon>Candidatus Scatousia</taxon>
    </lineage>
</organism>
<protein>
    <submittedName>
        <fullName evidence="1">Uncharacterized protein</fullName>
    </submittedName>
</protein>
<gene>
    <name evidence="1" type="ORF">IAC10_12540</name>
</gene>
<dbReference type="Proteomes" id="UP000823928">
    <property type="component" value="Unassembled WGS sequence"/>
</dbReference>
<feature type="non-terminal residue" evidence="1">
    <location>
        <position position="1"/>
    </location>
</feature>
<evidence type="ECO:0000313" key="1">
    <source>
        <dbReference type="EMBL" id="HIS37428.1"/>
    </source>
</evidence>
<sequence>MGQSKAIINTSFWTDSKVDRFFSAEDKYFAMYLLSNSYINRLGIFELPIKQAAAQLGWSEDQVLILIERFETKYEFLKYSKETGEIAIKNRLKYLDRGGKPILDELNRDKSKVKDVSLLKYIEENLRLNYKELNKTVVEFLKELSKVSEIPTLDEVRAYCEEKGYGFNPDEFFAYYDARHWMIHGGFNVAKGWRSKAAEWENRRKVHGRYKPNKFNNFHQRNYNYEELERDLLTTGGETID</sequence>
<evidence type="ECO:0000313" key="2">
    <source>
        <dbReference type="Proteomes" id="UP000823928"/>
    </source>
</evidence>
<comment type="caution">
    <text evidence="1">The sequence shown here is derived from an EMBL/GenBank/DDBJ whole genome shotgun (WGS) entry which is preliminary data.</text>
</comment>